<organism evidence="5 6">
    <name type="scientific">Acanthosepion pharaonis</name>
    <name type="common">Pharaoh cuttlefish</name>
    <name type="synonym">Sepia pharaonis</name>
    <dbReference type="NCBI Taxonomy" id="158019"/>
    <lineage>
        <taxon>Eukaryota</taxon>
        <taxon>Metazoa</taxon>
        <taxon>Spiralia</taxon>
        <taxon>Lophotrochozoa</taxon>
        <taxon>Mollusca</taxon>
        <taxon>Cephalopoda</taxon>
        <taxon>Coleoidea</taxon>
        <taxon>Decapodiformes</taxon>
        <taxon>Sepiida</taxon>
        <taxon>Sepiina</taxon>
        <taxon>Sepiidae</taxon>
        <taxon>Acanthosepion</taxon>
    </lineage>
</organism>
<dbReference type="PANTHER" id="PTHR12970">
    <property type="entry name" value="PROTEASOME ASSEMBLY CHAPERONE 2"/>
    <property type="match status" value="1"/>
</dbReference>
<keyword evidence="2 4" id="KW-0143">Chaperone</keyword>
<sequence>MFYIPCDKANTRDYFKEWNGYSLLVAAVSVGNVGQLAADLIVSTLEMTSVGYIYDESILPVVGNNPYSAVSHSSCSLVTGCEVYECPEKQLVLILQRAPFVRGKRAGFRKRLVQWIKAHTFNQVIILTSSFSHERLDSQLMGSQFRFLTSLSLESTVGDLFRNKFKWKQLEKRPCFPAPSGLESGSNDQTGTIYIPGGGIAKTLFTDCCNSDLNVIVLLLFCAEGDNAWHAQYLATRLNQWLSLIPVSPNADLQATGNWTIPPSWRLTFGSAFDPTLYH</sequence>
<evidence type="ECO:0000313" key="5">
    <source>
        <dbReference type="EMBL" id="CAE1293465.1"/>
    </source>
</evidence>
<keyword evidence="6" id="KW-1185">Reference proteome</keyword>
<evidence type="ECO:0000256" key="1">
    <source>
        <dbReference type="ARBA" id="ARBA00019186"/>
    </source>
</evidence>
<protein>
    <recommendedName>
        <fullName evidence="1 4">Proteasome assembly chaperone 2</fullName>
    </recommendedName>
</protein>
<dbReference type="EMBL" id="CAHIKZ030002889">
    <property type="protein sequence ID" value="CAE1293465.1"/>
    <property type="molecule type" value="Genomic_DNA"/>
</dbReference>
<evidence type="ECO:0000256" key="3">
    <source>
        <dbReference type="ARBA" id="ARBA00025745"/>
    </source>
</evidence>
<dbReference type="PIRSF" id="PIRSF010044">
    <property type="entry name" value="UCP010044"/>
    <property type="match status" value="1"/>
</dbReference>
<dbReference type="Proteomes" id="UP000597762">
    <property type="component" value="Unassembled WGS sequence"/>
</dbReference>
<comment type="subunit">
    <text evidence="4">Forms a heterodimer with PSMG1.</text>
</comment>
<dbReference type="InterPro" id="IPR038389">
    <property type="entry name" value="PSMG2_sf"/>
</dbReference>
<evidence type="ECO:0000313" key="6">
    <source>
        <dbReference type="Proteomes" id="UP000597762"/>
    </source>
</evidence>
<evidence type="ECO:0000256" key="4">
    <source>
        <dbReference type="PIRNR" id="PIRNR010044"/>
    </source>
</evidence>
<accession>A0A812DBC7</accession>
<dbReference type="GO" id="GO:0005829">
    <property type="term" value="C:cytosol"/>
    <property type="evidence" value="ECO:0007669"/>
    <property type="project" value="TreeGrafter"/>
</dbReference>
<dbReference type="Gene3D" id="3.40.50.10900">
    <property type="entry name" value="PAC-like subunit"/>
    <property type="match status" value="2"/>
</dbReference>
<gene>
    <name evidence="5" type="ORF">SPHA_49852</name>
</gene>
<dbReference type="GO" id="GO:0043248">
    <property type="term" value="P:proteasome assembly"/>
    <property type="evidence" value="ECO:0007669"/>
    <property type="project" value="TreeGrafter"/>
</dbReference>
<dbReference type="SUPFAM" id="SSF159659">
    <property type="entry name" value="Cgl1923-like"/>
    <property type="match status" value="1"/>
</dbReference>
<comment type="function">
    <text evidence="4">Chaperone protein which promotes assembly of the 20S proteasome as part of a heterodimer with PSMG1.</text>
</comment>
<dbReference type="AlphaFoldDB" id="A0A812DBC7"/>
<evidence type="ECO:0000256" key="2">
    <source>
        <dbReference type="ARBA" id="ARBA00023186"/>
    </source>
</evidence>
<comment type="caution">
    <text evidence="5">The sequence shown here is derived from an EMBL/GenBank/DDBJ whole genome shotgun (WGS) entry which is preliminary data.</text>
</comment>
<name>A0A812DBC7_ACAPH</name>
<dbReference type="InterPro" id="IPR016562">
    <property type="entry name" value="Proteasome_assmbl_chp_2_euk"/>
</dbReference>
<dbReference type="OrthoDB" id="10260712at2759"/>
<dbReference type="Pfam" id="PF09754">
    <property type="entry name" value="PAC2"/>
    <property type="match status" value="1"/>
</dbReference>
<reference evidence="5" key="1">
    <citation type="submission" date="2021-01" db="EMBL/GenBank/DDBJ databases">
        <authorList>
            <person name="Li R."/>
            <person name="Bekaert M."/>
        </authorList>
    </citation>
    <scope>NUCLEOTIDE SEQUENCE</scope>
    <source>
        <strain evidence="5">Farmed</strain>
    </source>
</reference>
<comment type="similarity">
    <text evidence="3 4">Belongs to the PSMG2 family.</text>
</comment>
<dbReference type="GO" id="GO:0005634">
    <property type="term" value="C:nucleus"/>
    <property type="evidence" value="ECO:0007669"/>
    <property type="project" value="TreeGrafter"/>
</dbReference>
<proteinExistence type="inferred from homology"/>
<dbReference type="PANTHER" id="PTHR12970:SF1">
    <property type="entry name" value="PROTEASOME ASSEMBLY CHAPERONE 2"/>
    <property type="match status" value="1"/>
</dbReference>
<dbReference type="InterPro" id="IPR019151">
    <property type="entry name" value="Proteasome_assmbl_chaperone_2"/>
</dbReference>